<keyword evidence="4 9" id="KW-0547">Nucleotide-binding</keyword>
<evidence type="ECO:0000256" key="3">
    <source>
        <dbReference type="ARBA" id="ARBA00022679"/>
    </source>
</evidence>
<keyword evidence="13" id="KW-1185">Reference proteome</keyword>
<dbReference type="CDD" id="cd14014">
    <property type="entry name" value="STKc_PknB_like"/>
    <property type="match status" value="1"/>
</dbReference>
<feature type="domain" description="Protein kinase" evidence="11">
    <location>
        <begin position="13"/>
        <end position="269"/>
    </location>
</feature>
<dbReference type="InterPro" id="IPR017441">
    <property type="entry name" value="Protein_kinase_ATP_BS"/>
</dbReference>
<feature type="binding site" evidence="9">
    <location>
        <position position="42"/>
    </location>
    <ligand>
        <name>ATP</name>
        <dbReference type="ChEBI" id="CHEBI:30616"/>
    </ligand>
</feature>
<dbReference type="PROSITE" id="PS00108">
    <property type="entry name" value="PROTEIN_KINASE_ST"/>
    <property type="match status" value="1"/>
</dbReference>
<evidence type="ECO:0000313" key="13">
    <source>
        <dbReference type="Proteomes" id="UP000651475"/>
    </source>
</evidence>
<keyword evidence="3" id="KW-0808">Transferase</keyword>
<dbReference type="PANTHER" id="PTHR24361:SF433">
    <property type="entry name" value="PROTEIN KINASE DOMAIN-CONTAINING PROTEIN"/>
    <property type="match status" value="1"/>
</dbReference>
<evidence type="ECO:0000256" key="5">
    <source>
        <dbReference type="ARBA" id="ARBA00022777"/>
    </source>
</evidence>
<dbReference type="Gene3D" id="3.30.200.20">
    <property type="entry name" value="Phosphorylase Kinase, domain 1"/>
    <property type="match status" value="1"/>
</dbReference>
<keyword evidence="5 12" id="KW-0418">Kinase</keyword>
<reference evidence="12 13" key="1">
    <citation type="submission" date="2020-08" db="EMBL/GenBank/DDBJ databases">
        <title>Genome public.</title>
        <authorList>
            <person name="Liu C."/>
            <person name="Sun Q."/>
        </authorList>
    </citation>
    <scope>NUCLEOTIDE SEQUENCE [LARGE SCALE GENOMIC DNA]</scope>
    <source>
        <strain evidence="12 13">NSJ-79</strain>
    </source>
</reference>
<evidence type="ECO:0000313" key="12">
    <source>
        <dbReference type="EMBL" id="MBC5631442.1"/>
    </source>
</evidence>
<evidence type="ECO:0000259" key="11">
    <source>
        <dbReference type="PROSITE" id="PS50011"/>
    </source>
</evidence>
<feature type="region of interest" description="Disordered" evidence="10">
    <location>
        <begin position="292"/>
        <end position="350"/>
    </location>
</feature>
<evidence type="ECO:0000256" key="2">
    <source>
        <dbReference type="ARBA" id="ARBA00022527"/>
    </source>
</evidence>
<comment type="catalytic activity">
    <reaction evidence="7">
        <text>L-threonyl-[protein] + ATP = O-phospho-L-threonyl-[protein] + ADP + H(+)</text>
        <dbReference type="Rhea" id="RHEA:46608"/>
        <dbReference type="Rhea" id="RHEA-COMP:11060"/>
        <dbReference type="Rhea" id="RHEA-COMP:11605"/>
        <dbReference type="ChEBI" id="CHEBI:15378"/>
        <dbReference type="ChEBI" id="CHEBI:30013"/>
        <dbReference type="ChEBI" id="CHEBI:30616"/>
        <dbReference type="ChEBI" id="CHEBI:61977"/>
        <dbReference type="ChEBI" id="CHEBI:456216"/>
        <dbReference type="EC" id="2.7.11.1"/>
    </reaction>
</comment>
<dbReference type="SMART" id="SM00220">
    <property type="entry name" value="S_TKc"/>
    <property type="match status" value="1"/>
</dbReference>
<evidence type="ECO:0000256" key="10">
    <source>
        <dbReference type="SAM" id="MobiDB-lite"/>
    </source>
</evidence>
<evidence type="ECO:0000256" key="6">
    <source>
        <dbReference type="ARBA" id="ARBA00022840"/>
    </source>
</evidence>
<dbReference type="InterPro" id="IPR011009">
    <property type="entry name" value="Kinase-like_dom_sf"/>
</dbReference>
<dbReference type="EC" id="2.7.11.1" evidence="1"/>
<dbReference type="PROSITE" id="PS50011">
    <property type="entry name" value="PROTEIN_KINASE_DOM"/>
    <property type="match status" value="1"/>
</dbReference>
<organism evidence="12 13">
    <name type="scientific">Parabacteroides hominis</name>
    <dbReference type="NCBI Taxonomy" id="2763057"/>
    <lineage>
        <taxon>Bacteria</taxon>
        <taxon>Pseudomonadati</taxon>
        <taxon>Bacteroidota</taxon>
        <taxon>Bacteroidia</taxon>
        <taxon>Bacteroidales</taxon>
        <taxon>Tannerellaceae</taxon>
        <taxon>Parabacteroides</taxon>
    </lineage>
</organism>
<dbReference type="InterPro" id="IPR053235">
    <property type="entry name" value="Ser_Thr_kinase"/>
</dbReference>
<gene>
    <name evidence="12" type="ORF">H8S65_01435</name>
</gene>
<sequence length="537" mass="60777">MQLEENILFANRYRLERLLGRGGFSEVWLADDTLTSLKVALKVYAPGGGMDEHGVQLFSTEFSLVFNLNHSNLLKPTYYDTFERMPYLVLPYCRQGSAANLIGRMSEKEAWLFLRDIASGLEYLHEQEPPVIHQDIKPDNILIDISGRYLLTDFGISIKARNTLRKSIMKTEGSVGTLAYMGPERFSKYPLPIKASDVFSLGATLYELLTGMVPFGEHGGLLLQHGAEIPVLEGEWSAELKAIVDLCLRKDTWERPSATEIRMYCEQYLNGEVPVLPGKRAEKLSPVIEEKVQETPLEPVPEKIIPENQEPTPEGRQEEVQTPEDPQELKEEKSPEETKEPEIEKIETHDPEIDNIANKALQNSLLPRILKWGLPVIALAGILFFVFHSLEQKQKEEEAEAKAMEIEARYNEYLQYIHAGDSLTDLGNKSQGGDYEQFYLGAVGRYDAALRLEDEYRIEFPGVAGVSARKDSVQKKIEEIYNLFVSMAAEAEQTQDYDMAEIFYQRASGVKPESAILKDFRARKEAVQDSIASQTNN</sequence>
<proteinExistence type="predicted"/>
<dbReference type="PANTHER" id="PTHR24361">
    <property type="entry name" value="MITOGEN-ACTIVATED KINASE KINASE KINASE"/>
    <property type="match status" value="1"/>
</dbReference>
<dbReference type="SUPFAM" id="SSF56112">
    <property type="entry name" value="Protein kinase-like (PK-like)"/>
    <property type="match status" value="1"/>
</dbReference>
<accession>A0ABR7DJ32</accession>
<evidence type="ECO:0000256" key="1">
    <source>
        <dbReference type="ARBA" id="ARBA00012513"/>
    </source>
</evidence>
<dbReference type="Gene3D" id="1.10.510.10">
    <property type="entry name" value="Transferase(Phosphotransferase) domain 1"/>
    <property type="match status" value="1"/>
</dbReference>
<evidence type="ECO:0000256" key="9">
    <source>
        <dbReference type="PROSITE-ProRule" id="PRU10141"/>
    </source>
</evidence>
<evidence type="ECO:0000256" key="7">
    <source>
        <dbReference type="ARBA" id="ARBA00047899"/>
    </source>
</evidence>
<dbReference type="EMBL" id="JACOOJ010000002">
    <property type="protein sequence ID" value="MBC5631442.1"/>
    <property type="molecule type" value="Genomic_DNA"/>
</dbReference>
<dbReference type="Proteomes" id="UP000651475">
    <property type="component" value="Unassembled WGS sequence"/>
</dbReference>
<comment type="catalytic activity">
    <reaction evidence="8">
        <text>L-seryl-[protein] + ATP = O-phospho-L-seryl-[protein] + ADP + H(+)</text>
        <dbReference type="Rhea" id="RHEA:17989"/>
        <dbReference type="Rhea" id="RHEA-COMP:9863"/>
        <dbReference type="Rhea" id="RHEA-COMP:11604"/>
        <dbReference type="ChEBI" id="CHEBI:15378"/>
        <dbReference type="ChEBI" id="CHEBI:29999"/>
        <dbReference type="ChEBI" id="CHEBI:30616"/>
        <dbReference type="ChEBI" id="CHEBI:83421"/>
        <dbReference type="ChEBI" id="CHEBI:456216"/>
        <dbReference type="EC" id="2.7.11.1"/>
    </reaction>
</comment>
<dbReference type="Pfam" id="PF00069">
    <property type="entry name" value="Pkinase"/>
    <property type="match status" value="1"/>
</dbReference>
<evidence type="ECO:0000256" key="4">
    <source>
        <dbReference type="ARBA" id="ARBA00022741"/>
    </source>
</evidence>
<dbReference type="InterPro" id="IPR008271">
    <property type="entry name" value="Ser/Thr_kinase_AS"/>
</dbReference>
<protein>
    <recommendedName>
        <fullName evidence="1">non-specific serine/threonine protein kinase</fullName>
        <ecNumber evidence="1">2.7.11.1</ecNumber>
    </recommendedName>
</protein>
<keyword evidence="2 12" id="KW-0723">Serine/threonine-protein kinase</keyword>
<keyword evidence="6 9" id="KW-0067">ATP-binding</keyword>
<dbReference type="GO" id="GO:0004674">
    <property type="term" value="F:protein serine/threonine kinase activity"/>
    <property type="evidence" value="ECO:0007669"/>
    <property type="project" value="UniProtKB-KW"/>
</dbReference>
<comment type="caution">
    <text evidence="12">The sequence shown here is derived from an EMBL/GenBank/DDBJ whole genome shotgun (WGS) entry which is preliminary data.</text>
</comment>
<evidence type="ECO:0000256" key="8">
    <source>
        <dbReference type="ARBA" id="ARBA00048679"/>
    </source>
</evidence>
<dbReference type="PROSITE" id="PS00107">
    <property type="entry name" value="PROTEIN_KINASE_ATP"/>
    <property type="match status" value="1"/>
</dbReference>
<name>A0ABR7DJ32_9BACT</name>
<dbReference type="RefSeq" id="WP_186928186.1">
    <property type="nucleotide sequence ID" value="NZ_JACOOJ010000002.1"/>
</dbReference>
<feature type="compositionally biased region" description="Basic and acidic residues" evidence="10">
    <location>
        <begin position="327"/>
        <end position="350"/>
    </location>
</feature>
<dbReference type="InterPro" id="IPR000719">
    <property type="entry name" value="Prot_kinase_dom"/>
</dbReference>